<feature type="coiled-coil region" evidence="1">
    <location>
        <begin position="119"/>
        <end position="146"/>
    </location>
</feature>
<dbReference type="GO" id="GO:0005737">
    <property type="term" value="C:cytoplasm"/>
    <property type="evidence" value="ECO:0007669"/>
    <property type="project" value="TreeGrafter"/>
</dbReference>
<comment type="caution">
    <text evidence="3">The sequence shown here is derived from an EMBL/GenBank/DDBJ whole genome shotgun (WGS) entry which is preliminary data.</text>
</comment>
<proteinExistence type="predicted"/>
<dbReference type="OrthoDB" id="10668741at2759"/>
<accession>A0A9N9CEM6</accession>
<protein>
    <submittedName>
        <fullName evidence="3">11009_t:CDS:1</fullName>
    </submittedName>
</protein>
<gene>
    <name evidence="3" type="ORF">POCULU_LOCUS7299</name>
</gene>
<dbReference type="PANTHER" id="PTHR45615:SF40">
    <property type="entry name" value="MYOSIN HEAVY CHAIN, NON-MUSCLE"/>
    <property type="match status" value="1"/>
</dbReference>
<evidence type="ECO:0000256" key="1">
    <source>
        <dbReference type="SAM" id="Coils"/>
    </source>
</evidence>
<feature type="compositionally biased region" description="Polar residues" evidence="2">
    <location>
        <begin position="472"/>
        <end position="490"/>
    </location>
</feature>
<dbReference type="AlphaFoldDB" id="A0A9N9CEM6"/>
<dbReference type="GO" id="GO:0016460">
    <property type="term" value="C:myosin II complex"/>
    <property type="evidence" value="ECO:0007669"/>
    <property type="project" value="TreeGrafter"/>
</dbReference>
<feature type="coiled-coil region" evidence="1">
    <location>
        <begin position="392"/>
        <end position="429"/>
    </location>
</feature>
<sequence length="672" mass="76946">MARLKLEEEAVRQEAIHEAELKKMETGLEAEENQDLLSSLKKQGQSLFKDKINQVNKVSRSLKESITLNGKILSGAFAATKYFCPVSERKVRNGTLSENQEKVLIADCLNGDRSEVREKHMVNEQKQTILNELDELRKENPNLVANEFSVEQFIANCQEGSAPISAIVNFFLNSIREKDNTIHEKDEEIKSKNQTIANYQAQTQGLNSQLSRNKPRRLSLQEGEIYPTSSSPRPDLPSPFRTPATPTIPELECLSNLVHQRESELEQEASQVIADLRANKEKLLQQLSSLNKQLEQKESLLRDSETERQEQTHQLTQLVEIKAENTKLRAELKTKEEQFKQKEKEADETNTDFLLAANKVEVLQEQVKTITNENVELQHYLNEVSQERDYLKRNQKRTHQELLDKIDELTQLQKSAAEQKEELEDIIYQREEAYESIRQQREVEFQKQLDNLRLFQNSESNKNKSLKRLSLHNRSLSESLPNSGRSTPNSEKGYIIFPGQPSPKFSSGNLSAELEKQGFSTQGGIISKEFTSSPASEYPDPFEQAVKRRSKRSSTLSYELLTNQVETEESAESATDEAESSFTALMSTAKYELAEVQSSKGKVDQELQTAQDKIRELENKLRQRENDLNQEKENLHDELVMVKNESNSQKKVLADLVDNVSQLKEAEEIMDK</sequence>
<feature type="non-terminal residue" evidence="3">
    <location>
        <position position="672"/>
    </location>
</feature>
<dbReference type="EMBL" id="CAJVPJ010001609">
    <property type="protein sequence ID" value="CAG8597683.1"/>
    <property type="molecule type" value="Genomic_DNA"/>
</dbReference>
<feature type="region of interest" description="Disordered" evidence="2">
    <location>
        <begin position="471"/>
        <end position="497"/>
    </location>
</feature>
<dbReference type="PANTHER" id="PTHR45615">
    <property type="entry name" value="MYOSIN HEAVY CHAIN, NON-MUSCLE"/>
    <property type="match status" value="1"/>
</dbReference>
<dbReference type="GO" id="GO:0051015">
    <property type="term" value="F:actin filament binding"/>
    <property type="evidence" value="ECO:0007669"/>
    <property type="project" value="TreeGrafter"/>
</dbReference>
<evidence type="ECO:0000313" key="4">
    <source>
        <dbReference type="Proteomes" id="UP000789572"/>
    </source>
</evidence>
<evidence type="ECO:0000313" key="3">
    <source>
        <dbReference type="EMBL" id="CAG8597683.1"/>
    </source>
</evidence>
<name>A0A9N9CEM6_9GLOM</name>
<dbReference type="GO" id="GO:0032982">
    <property type="term" value="C:myosin filament"/>
    <property type="evidence" value="ECO:0007669"/>
    <property type="project" value="TreeGrafter"/>
</dbReference>
<reference evidence="3" key="1">
    <citation type="submission" date="2021-06" db="EMBL/GenBank/DDBJ databases">
        <authorList>
            <person name="Kallberg Y."/>
            <person name="Tangrot J."/>
            <person name="Rosling A."/>
        </authorList>
    </citation>
    <scope>NUCLEOTIDE SEQUENCE</scope>
    <source>
        <strain evidence="3">IA702</strain>
    </source>
</reference>
<keyword evidence="1" id="KW-0175">Coiled coil</keyword>
<organism evidence="3 4">
    <name type="scientific">Paraglomus occultum</name>
    <dbReference type="NCBI Taxonomy" id="144539"/>
    <lineage>
        <taxon>Eukaryota</taxon>
        <taxon>Fungi</taxon>
        <taxon>Fungi incertae sedis</taxon>
        <taxon>Mucoromycota</taxon>
        <taxon>Glomeromycotina</taxon>
        <taxon>Glomeromycetes</taxon>
        <taxon>Paraglomerales</taxon>
        <taxon>Paraglomeraceae</taxon>
        <taxon>Paraglomus</taxon>
    </lineage>
</organism>
<dbReference type="Proteomes" id="UP000789572">
    <property type="component" value="Unassembled WGS sequence"/>
</dbReference>
<feature type="coiled-coil region" evidence="1">
    <location>
        <begin position="600"/>
        <end position="645"/>
    </location>
</feature>
<keyword evidence="4" id="KW-1185">Reference proteome</keyword>
<dbReference type="GO" id="GO:0000146">
    <property type="term" value="F:microfilament motor activity"/>
    <property type="evidence" value="ECO:0007669"/>
    <property type="project" value="TreeGrafter"/>
</dbReference>
<feature type="coiled-coil region" evidence="1">
    <location>
        <begin position="266"/>
        <end position="352"/>
    </location>
</feature>
<evidence type="ECO:0000256" key="2">
    <source>
        <dbReference type="SAM" id="MobiDB-lite"/>
    </source>
</evidence>